<dbReference type="AlphaFoldDB" id="A0A9N9Y9K7"/>
<organism evidence="2 3">
    <name type="scientific">Clonostachys byssicola</name>
    <dbReference type="NCBI Taxonomy" id="160290"/>
    <lineage>
        <taxon>Eukaryota</taxon>
        <taxon>Fungi</taxon>
        <taxon>Dikarya</taxon>
        <taxon>Ascomycota</taxon>
        <taxon>Pezizomycotina</taxon>
        <taxon>Sordariomycetes</taxon>
        <taxon>Hypocreomycetidae</taxon>
        <taxon>Hypocreales</taxon>
        <taxon>Bionectriaceae</taxon>
        <taxon>Clonostachys</taxon>
    </lineage>
</organism>
<dbReference type="EMBL" id="CABFNO020001563">
    <property type="protein sequence ID" value="CAH0003174.1"/>
    <property type="molecule type" value="Genomic_DNA"/>
</dbReference>
<evidence type="ECO:0000313" key="2">
    <source>
        <dbReference type="EMBL" id="CAH0003174.1"/>
    </source>
</evidence>
<dbReference type="OrthoDB" id="5125733at2759"/>
<sequence>MSEPFTALSHCWGKPIDGDGVTLNTINIADFKNTIPYSTLPKSFQDAIRITRALHISYLWIDSLCIIQNDGKDWEREAGRMEYVFSSAYCTIAATSASSSMQGFLRQRRPRSCVTVKTDAGPLYLAPFIDNFKKDVEEGVLNSRGWVLQERALSRRTIHFTSTQMYWECGDGIQCETLAQLRNPQSQIIGDAEFPNSGLQYYRDERIRLAVLGLETRLAQAFKSIAKYGVIWKFFERTILWQAAVPGDLKRIQYSTETRVPTWSWMAYTGNIRFIDAPFGFVTWFPSIDNPFEKATISKAWDGSLIAEANDLAIDGPDLGKRITLDAQGDSSDTSTWKSVVLGRGIVKSQKSGELPHYVILIRQVSSGKDLNDYERVGVGVLERSHFSLLSVRVRII</sequence>
<dbReference type="PANTHER" id="PTHR33112">
    <property type="entry name" value="DOMAIN PROTEIN, PUTATIVE-RELATED"/>
    <property type="match status" value="1"/>
</dbReference>
<dbReference type="InterPro" id="IPR010730">
    <property type="entry name" value="HET"/>
</dbReference>
<dbReference type="PANTHER" id="PTHR33112:SF10">
    <property type="entry name" value="TOL"/>
    <property type="match status" value="1"/>
</dbReference>
<accession>A0A9N9Y9K7</accession>
<proteinExistence type="predicted"/>
<gene>
    <name evidence="2" type="ORF">CBYS24578_00011463</name>
</gene>
<name>A0A9N9Y9K7_9HYPO</name>
<dbReference type="Proteomes" id="UP000754883">
    <property type="component" value="Unassembled WGS sequence"/>
</dbReference>
<keyword evidence="3" id="KW-1185">Reference proteome</keyword>
<reference evidence="2 3" key="2">
    <citation type="submission" date="2021-10" db="EMBL/GenBank/DDBJ databases">
        <authorList>
            <person name="Piombo E."/>
        </authorList>
    </citation>
    <scope>NUCLEOTIDE SEQUENCE [LARGE SCALE GENOMIC DNA]</scope>
</reference>
<evidence type="ECO:0000313" key="3">
    <source>
        <dbReference type="Proteomes" id="UP000754883"/>
    </source>
</evidence>
<dbReference type="Pfam" id="PF06985">
    <property type="entry name" value="HET"/>
    <property type="match status" value="1"/>
</dbReference>
<comment type="caution">
    <text evidence="2">The sequence shown here is derived from an EMBL/GenBank/DDBJ whole genome shotgun (WGS) entry which is preliminary data.</text>
</comment>
<reference evidence="3" key="1">
    <citation type="submission" date="2019-06" db="EMBL/GenBank/DDBJ databases">
        <authorList>
            <person name="Broberg M."/>
        </authorList>
    </citation>
    <scope>NUCLEOTIDE SEQUENCE [LARGE SCALE GENOMIC DNA]</scope>
</reference>
<feature type="domain" description="Heterokaryon incompatibility" evidence="1">
    <location>
        <begin position="5"/>
        <end position="150"/>
    </location>
</feature>
<protein>
    <recommendedName>
        <fullName evidence="1">Heterokaryon incompatibility domain-containing protein</fullName>
    </recommendedName>
</protein>
<evidence type="ECO:0000259" key="1">
    <source>
        <dbReference type="Pfam" id="PF06985"/>
    </source>
</evidence>